<accession>A0A6J6I0Y2</accession>
<sequence length="326" mass="36035">MTDHWLDRRDARPRYRSQCPVLWRSDGLAQIGEGRRHVVTALDQPWASWLMALSGLRTTTQVFNDVRTRGLDDARAMSLLKLAAHAGALDDASQLPASWRYLNSASRALAEPDHTAALLTFGDPSLADQLIDNRHRTAVHITFPANQRPNAHLVHVVEQAMTSAGLSFTPDPFAAHLTVILGSHPVIGSEVAAVEVALPNGAHLFVASYGDRAMAGPLVVPGVTSCLRCAYLHTRDADQQWPHVSLQLTHAIAKMKSPPTDRLLNTLIAAQVGVLVRSWTDHQFTQTQWKNRSYELRLPECELLIQARPPHPLCQCQWTFEAGLTT</sequence>
<evidence type="ECO:0000313" key="1">
    <source>
        <dbReference type="EMBL" id="CAB4614378.1"/>
    </source>
</evidence>
<evidence type="ECO:0000313" key="2">
    <source>
        <dbReference type="EMBL" id="CAB4666976.1"/>
    </source>
</evidence>
<name>A0A6J6I0Y2_9ZZZZ</name>
<gene>
    <name evidence="1" type="ORF">UFOPK1908_00272</name>
    <name evidence="2" type="ORF">UFOPK2282_00873</name>
    <name evidence="3" type="ORF">UFOPK3576_01294</name>
</gene>
<proteinExistence type="predicted"/>
<dbReference type="Gene3D" id="3.40.50.720">
    <property type="entry name" value="NAD(P)-binding Rossmann-like Domain"/>
    <property type="match status" value="1"/>
</dbReference>
<dbReference type="EMBL" id="CAFBMO010000063">
    <property type="protein sequence ID" value="CAB4913712.1"/>
    <property type="molecule type" value="Genomic_DNA"/>
</dbReference>
<dbReference type="EMBL" id="CAEZVB010000005">
    <property type="protein sequence ID" value="CAB4614378.1"/>
    <property type="molecule type" value="Genomic_DNA"/>
</dbReference>
<protein>
    <submittedName>
        <fullName evidence="1">Unannotated protein</fullName>
    </submittedName>
</protein>
<dbReference type="EMBL" id="CAEZWR010000093">
    <property type="protein sequence ID" value="CAB4666976.1"/>
    <property type="molecule type" value="Genomic_DNA"/>
</dbReference>
<organism evidence="1">
    <name type="scientific">freshwater metagenome</name>
    <dbReference type="NCBI Taxonomy" id="449393"/>
    <lineage>
        <taxon>unclassified sequences</taxon>
        <taxon>metagenomes</taxon>
        <taxon>ecological metagenomes</taxon>
    </lineage>
</organism>
<reference evidence="1" key="1">
    <citation type="submission" date="2020-05" db="EMBL/GenBank/DDBJ databases">
        <authorList>
            <person name="Chiriac C."/>
            <person name="Salcher M."/>
            <person name="Ghai R."/>
            <person name="Kavagutti S V."/>
        </authorList>
    </citation>
    <scope>NUCLEOTIDE SEQUENCE</scope>
</reference>
<evidence type="ECO:0000313" key="3">
    <source>
        <dbReference type="EMBL" id="CAB4913712.1"/>
    </source>
</evidence>
<dbReference type="AlphaFoldDB" id="A0A6J6I0Y2"/>